<feature type="domain" description="BT-3987-like N-terminal" evidence="2">
    <location>
        <begin position="37"/>
        <end position="153"/>
    </location>
</feature>
<dbReference type="Gene3D" id="2.60.120.260">
    <property type="entry name" value="Galactose-binding domain-like"/>
    <property type="match status" value="1"/>
</dbReference>
<dbReference type="InterPro" id="IPR000421">
    <property type="entry name" value="FA58C"/>
</dbReference>
<evidence type="ECO:0000259" key="2">
    <source>
        <dbReference type="Pfam" id="PF08522"/>
    </source>
</evidence>
<feature type="domain" description="F5/8 type C" evidence="1">
    <location>
        <begin position="314"/>
        <end position="404"/>
    </location>
</feature>
<dbReference type="InterPro" id="IPR013728">
    <property type="entry name" value="BT_3987-like_N"/>
</dbReference>
<dbReference type="PROSITE" id="PS51257">
    <property type="entry name" value="PROKAR_LIPOPROTEIN"/>
    <property type="match status" value="1"/>
</dbReference>
<protein>
    <recommendedName>
        <fullName evidence="4">DUF1735 domain-containing protein</fullName>
    </recommendedName>
</protein>
<dbReference type="SUPFAM" id="SSF49785">
    <property type="entry name" value="Galactose-binding domain-like"/>
    <property type="match status" value="1"/>
</dbReference>
<organism evidence="3">
    <name type="scientific">Prevotella sp. GTC17260</name>
    <dbReference type="NCBI Taxonomy" id="3236796"/>
    <lineage>
        <taxon>Bacteria</taxon>
        <taxon>Pseudomonadati</taxon>
        <taxon>Bacteroidota</taxon>
        <taxon>Bacteroidia</taxon>
        <taxon>Bacteroidales</taxon>
        <taxon>Prevotellaceae</taxon>
        <taxon>Prevotella</taxon>
    </lineage>
</organism>
<proteinExistence type="predicted"/>
<gene>
    <name evidence="3" type="ORF">GTC17260_24380</name>
</gene>
<dbReference type="Pfam" id="PF08522">
    <property type="entry name" value="BT_3987-like_N"/>
    <property type="match status" value="2"/>
</dbReference>
<accession>A0AB33JCQ0</accession>
<dbReference type="Pfam" id="PF00754">
    <property type="entry name" value="F5_F8_type_C"/>
    <property type="match status" value="1"/>
</dbReference>
<evidence type="ECO:0000259" key="1">
    <source>
        <dbReference type="Pfam" id="PF00754"/>
    </source>
</evidence>
<dbReference type="InterPro" id="IPR008979">
    <property type="entry name" value="Galactose-bd-like_sf"/>
</dbReference>
<reference evidence="3" key="1">
    <citation type="submission" date="2024-07" db="EMBL/GenBank/DDBJ databases">
        <title>Complete genome sequence of Prevotella sp. YM-2024 GTC17260.</title>
        <authorList>
            <person name="Hayashi M."/>
            <person name="Muto Y."/>
            <person name="Tanaka K."/>
            <person name="Niwa H."/>
        </authorList>
    </citation>
    <scope>NUCLEOTIDE SEQUENCE</scope>
    <source>
        <strain evidence="3">GTC17260</strain>
    </source>
</reference>
<dbReference type="EMBL" id="AP035788">
    <property type="protein sequence ID" value="BFO79803.1"/>
    <property type="molecule type" value="Genomic_DNA"/>
</dbReference>
<sequence length="459" mass="50080">MNTKKFFYTALALMTLTTTGCEQYDNLFPDKYHSIITLQTSDHQDVTLYTTGEDGKYQLTILKGGSEPSQTATGKVTPMSEAAFATYCKTWGLDKSRLPDADFTLANADFTFTGDTSRYHHVDVTFKTDAIKALLAANPSKDYVLPLLLTSNDATVNDSLILITPSISTPTLAFKDAGVYDAITFGADDAGKKQTIDLPIVLPIDNMWNFTATVKVDEEAFKKFNKEHDNRYILLSASNYTLPANGVVTFTTDKPSVALAPSITCPDTFGDFILPLTITGSSMKGFEIREDAKTIFVHIAHNLPQISLTVDQLSSNSVEDGDGTGLAGLLDGRGSSKHYHSKWSSPVTDATYGNYIQVALKQPITHVSFEYYTRFENGNGAPTLIELFTSNDGTNWTSLGTINSGLPSKGDGGYASAVYQSATPFKYFRFCALVSRGGDMRVSGSWAYFNLGEFSLYGK</sequence>
<feature type="domain" description="BT-3987-like N-terminal" evidence="2">
    <location>
        <begin position="174"/>
        <end position="283"/>
    </location>
</feature>
<dbReference type="AlphaFoldDB" id="A0AB33JCQ0"/>
<evidence type="ECO:0000313" key="3">
    <source>
        <dbReference type="EMBL" id="BFO79803.1"/>
    </source>
</evidence>
<name>A0AB33JCQ0_9BACT</name>
<evidence type="ECO:0008006" key="4">
    <source>
        <dbReference type="Google" id="ProtNLM"/>
    </source>
</evidence>
<dbReference type="Gene3D" id="2.60.40.1740">
    <property type="entry name" value="hypothetical protein (bacova_03559)"/>
    <property type="match status" value="2"/>
</dbReference>